<feature type="region of interest" description="Disordered" evidence="1">
    <location>
        <begin position="1"/>
        <end position="132"/>
    </location>
</feature>
<protein>
    <submittedName>
        <fullName evidence="2">Uncharacterized protein</fullName>
    </submittedName>
</protein>
<keyword evidence="3" id="KW-1185">Reference proteome</keyword>
<dbReference type="EMBL" id="AGNL01019387">
    <property type="protein sequence ID" value="EJK61863.1"/>
    <property type="molecule type" value="Genomic_DNA"/>
</dbReference>
<accession>K0S6Y1</accession>
<sequence length="157" mass="16850">LKSEQLIQHPCSLNGRGDRAMNSGSRQQQSSRNKGLGGGGEDEDDRGGARHQALADDAEQAPRRERAAQGGRRAAADAEDGEADQRLRAVPARQAVSGTLPLHGPRREQEGQVRERGERRRSRRSARISGGDGARCSLKISCCPLHADGSIGLVRVL</sequence>
<dbReference type="AlphaFoldDB" id="K0S6Y1"/>
<evidence type="ECO:0000313" key="2">
    <source>
        <dbReference type="EMBL" id="EJK61863.1"/>
    </source>
</evidence>
<organism evidence="2 3">
    <name type="scientific">Thalassiosira oceanica</name>
    <name type="common">Marine diatom</name>
    <dbReference type="NCBI Taxonomy" id="159749"/>
    <lineage>
        <taxon>Eukaryota</taxon>
        <taxon>Sar</taxon>
        <taxon>Stramenopiles</taxon>
        <taxon>Ochrophyta</taxon>
        <taxon>Bacillariophyta</taxon>
        <taxon>Coscinodiscophyceae</taxon>
        <taxon>Thalassiosirophycidae</taxon>
        <taxon>Thalassiosirales</taxon>
        <taxon>Thalassiosiraceae</taxon>
        <taxon>Thalassiosira</taxon>
    </lineage>
</organism>
<name>K0S6Y1_THAOC</name>
<dbReference type="Proteomes" id="UP000266841">
    <property type="component" value="Unassembled WGS sequence"/>
</dbReference>
<comment type="caution">
    <text evidence="2">The sequence shown here is derived from an EMBL/GenBank/DDBJ whole genome shotgun (WGS) entry which is preliminary data.</text>
</comment>
<feature type="compositionally biased region" description="Basic and acidic residues" evidence="1">
    <location>
        <begin position="105"/>
        <end position="118"/>
    </location>
</feature>
<proteinExistence type="predicted"/>
<reference evidence="2 3" key="1">
    <citation type="journal article" date="2012" name="Genome Biol.">
        <title>Genome and low-iron response of an oceanic diatom adapted to chronic iron limitation.</title>
        <authorList>
            <person name="Lommer M."/>
            <person name="Specht M."/>
            <person name="Roy A.S."/>
            <person name="Kraemer L."/>
            <person name="Andreson R."/>
            <person name="Gutowska M.A."/>
            <person name="Wolf J."/>
            <person name="Bergner S.V."/>
            <person name="Schilhabel M.B."/>
            <person name="Klostermeier U.C."/>
            <person name="Beiko R.G."/>
            <person name="Rosenstiel P."/>
            <person name="Hippler M."/>
            <person name="Laroche J."/>
        </authorList>
    </citation>
    <scope>NUCLEOTIDE SEQUENCE [LARGE SCALE GENOMIC DNA]</scope>
    <source>
        <strain evidence="2 3">CCMP1005</strain>
    </source>
</reference>
<feature type="non-terminal residue" evidence="2">
    <location>
        <position position="1"/>
    </location>
</feature>
<evidence type="ECO:0000256" key="1">
    <source>
        <dbReference type="SAM" id="MobiDB-lite"/>
    </source>
</evidence>
<gene>
    <name evidence="2" type="ORF">THAOC_17569</name>
</gene>
<evidence type="ECO:0000313" key="3">
    <source>
        <dbReference type="Proteomes" id="UP000266841"/>
    </source>
</evidence>